<gene>
    <name evidence="1" type="ORF">CEXT_12081</name>
</gene>
<keyword evidence="2" id="KW-1185">Reference proteome</keyword>
<evidence type="ECO:0000313" key="2">
    <source>
        <dbReference type="Proteomes" id="UP001054945"/>
    </source>
</evidence>
<organism evidence="1 2">
    <name type="scientific">Caerostris extrusa</name>
    <name type="common">Bark spider</name>
    <name type="synonym">Caerostris bankana</name>
    <dbReference type="NCBI Taxonomy" id="172846"/>
    <lineage>
        <taxon>Eukaryota</taxon>
        <taxon>Metazoa</taxon>
        <taxon>Ecdysozoa</taxon>
        <taxon>Arthropoda</taxon>
        <taxon>Chelicerata</taxon>
        <taxon>Arachnida</taxon>
        <taxon>Araneae</taxon>
        <taxon>Araneomorphae</taxon>
        <taxon>Entelegynae</taxon>
        <taxon>Araneoidea</taxon>
        <taxon>Araneidae</taxon>
        <taxon>Caerostris</taxon>
    </lineage>
</organism>
<evidence type="ECO:0000313" key="1">
    <source>
        <dbReference type="EMBL" id="GIZ02628.1"/>
    </source>
</evidence>
<dbReference type="AlphaFoldDB" id="A0AAV4Y665"/>
<proteinExistence type="predicted"/>
<accession>A0AAV4Y665</accession>
<name>A0AAV4Y665_CAEEX</name>
<protein>
    <submittedName>
        <fullName evidence="1">Uncharacterized protein</fullName>
    </submittedName>
</protein>
<dbReference type="Proteomes" id="UP001054945">
    <property type="component" value="Unassembled WGS sequence"/>
</dbReference>
<reference evidence="1 2" key="1">
    <citation type="submission" date="2021-06" db="EMBL/GenBank/DDBJ databases">
        <title>Caerostris extrusa draft genome.</title>
        <authorList>
            <person name="Kono N."/>
            <person name="Arakawa K."/>
        </authorList>
    </citation>
    <scope>NUCLEOTIDE SEQUENCE [LARGE SCALE GENOMIC DNA]</scope>
</reference>
<sequence>MIYIVLFCNDYASELKRVMQIVHRKTERNESEMNANVRKMSIKDFCDFLCLIHKPQIRTNNLPEKRTLLLAIENMIPNHLHFIKSNVLKDLKKAKEKKEKVKINKNRKTFCSHGLFCSFTLFTSTLFY</sequence>
<comment type="caution">
    <text evidence="1">The sequence shown here is derived from an EMBL/GenBank/DDBJ whole genome shotgun (WGS) entry which is preliminary data.</text>
</comment>
<dbReference type="EMBL" id="BPLR01001482">
    <property type="protein sequence ID" value="GIZ02628.1"/>
    <property type="molecule type" value="Genomic_DNA"/>
</dbReference>